<proteinExistence type="predicted"/>
<accession>A0A1H8KIF8</accession>
<organism evidence="1 2">
    <name type="scientific">Nitrosospira multiformis</name>
    <dbReference type="NCBI Taxonomy" id="1231"/>
    <lineage>
        <taxon>Bacteria</taxon>
        <taxon>Pseudomonadati</taxon>
        <taxon>Pseudomonadota</taxon>
        <taxon>Betaproteobacteria</taxon>
        <taxon>Nitrosomonadales</taxon>
        <taxon>Nitrosomonadaceae</taxon>
        <taxon>Nitrosospira</taxon>
    </lineage>
</organism>
<gene>
    <name evidence="1" type="ORF">SAMN05216404_108148</name>
</gene>
<dbReference type="Proteomes" id="UP000183898">
    <property type="component" value="Unassembled WGS sequence"/>
</dbReference>
<evidence type="ECO:0000313" key="1">
    <source>
        <dbReference type="EMBL" id="SEN92366.1"/>
    </source>
</evidence>
<reference evidence="1 2" key="1">
    <citation type="submission" date="2016-10" db="EMBL/GenBank/DDBJ databases">
        <authorList>
            <person name="de Groot N.N."/>
        </authorList>
    </citation>
    <scope>NUCLEOTIDE SEQUENCE [LARGE SCALE GENOMIC DNA]</scope>
    <source>
        <strain evidence="1 2">Nl18</strain>
    </source>
</reference>
<evidence type="ECO:0000313" key="2">
    <source>
        <dbReference type="Proteomes" id="UP000183898"/>
    </source>
</evidence>
<sequence length="147" mass="16694">MARYNPHHDPKLNHAAAARWSERCLIDDESILQDGLNLWTPVLVDELDQRFVQNLHEGEGDFFGKLRTQLSRGSAECHKLMAEILWILMLFQSNVRTSKKRANIRLVWSWSGGDLPEDHPTLSDAVLEGLGSTGTAYNTHDGERLPF</sequence>
<name>A0A1H8KIF8_9PROT</name>
<dbReference type="RefSeq" id="WP_217638653.1">
    <property type="nucleotide sequence ID" value="NZ_FOCT01000008.1"/>
</dbReference>
<dbReference type="AlphaFoldDB" id="A0A1H8KIF8"/>
<dbReference type="EMBL" id="FOCT01000008">
    <property type="protein sequence ID" value="SEN92366.1"/>
    <property type="molecule type" value="Genomic_DNA"/>
</dbReference>
<protein>
    <submittedName>
        <fullName evidence="1">5-methylcytosine-specific restriction enzyme B</fullName>
    </submittedName>
</protein>